<dbReference type="AlphaFoldDB" id="A0A1I3M5I2"/>
<dbReference type="Gene3D" id="1.10.287.950">
    <property type="entry name" value="Methyl-accepting chemotaxis protein"/>
    <property type="match status" value="1"/>
</dbReference>
<dbReference type="Pfam" id="PF00672">
    <property type="entry name" value="HAMP"/>
    <property type="match status" value="1"/>
</dbReference>
<dbReference type="RefSeq" id="WP_143090549.1">
    <property type="nucleotide sequence ID" value="NZ_FORI01000008.1"/>
</dbReference>
<feature type="transmembrane region" description="Helical" evidence="4">
    <location>
        <begin position="322"/>
        <end position="345"/>
    </location>
</feature>
<dbReference type="Gene3D" id="6.10.340.10">
    <property type="match status" value="1"/>
</dbReference>
<dbReference type="PROSITE" id="PS50885">
    <property type="entry name" value="HAMP"/>
    <property type="match status" value="1"/>
</dbReference>
<dbReference type="GO" id="GO:0006935">
    <property type="term" value="P:chemotaxis"/>
    <property type="evidence" value="ECO:0007669"/>
    <property type="project" value="UniProtKB-KW"/>
</dbReference>
<dbReference type="PANTHER" id="PTHR43531">
    <property type="entry name" value="PROTEIN ICFG"/>
    <property type="match status" value="1"/>
</dbReference>
<dbReference type="SMART" id="SM00304">
    <property type="entry name" value="HAMP"/>
    <property type="match status" value="1"/>
</dbReference>
<evidence type="ECO:0000313" key="8">
    <source>
        <dbReference type="Proteomes" id="UP000182737"/>
    </source>
</evidence>
<name>A0A1I3M5I2_9SPIR</name>
<dbReference type="Pfam" id="PF00015">
    <property type="entry name" value="MCPsignal"/>
    <property type="match status" value="1"/>
</dbReference>
<evidence type="ECO:0000256" key="2">
    <source>
        <dbReference type="ARBA" id="ARBA00029447"/>
    </source>
</evidence>
<dbReference type="SMART" id="SM00283">
    <property type="entry name" value="MA"/>
    <property type="match status" value="1"/>
</dbReference>
<dbReference type="EMBL" id="FORI01000008">
    <property type="protein sequence ID" value="SFI92271.1"/>
    <property type="molecule type" value="Genomic_DNA"/>
</dbReference>
<dbReference type="InterPro" id="IPR003660">
    <property type="entry name" value="HAMP_dom"/>
</dbReference>
<dbReference type="Gene3D" id="3.30.450.20">
    <property type="entry name" value="PAS domain"/>
    <property type="match status" value="2"/>
</dbReference>
<dbReference type="GO" id="GO:0007165">
    <property type="term" value="P:signal transduction"/>
    <property type="evidence" value="ECO:0007669"/>
    <property type="project" value="UniProtKB-KW"/>
</dbReference>
<protein>
    <submittedName>
        <fullName evidence="7">Methyl-accepting chemotaxis sensory transducer with Cache sensor</fullName>
    </submittedName>
</protein>
<dbReference type="GO" id="GO:0004888">
    <property type="term" value="F:transmembrane signaling receptor activity"/>
    <property type="evidence" value="ECO:0007669"/>
    <property type="project" value="TreeGrafter"/>
</dbReference>
<dbReference type="Pfam" id="PF22673">
    <property type="entry name" value="MCP-like_PDC_1"/>
    <property type="match status" value="1"/>
</dbReference>
<dbReference type="CDD" id="cd12913">
    <property type="entry name" value="PDC1_MCP_like"/>
    <property type="match status" value="1"/>
</dbReference>
<evidence type="ECO:0000259" key="6">
    <source>
        <dbReference type="PROSITE" id="PS50885"/>
    </source>
</evidence>
<proteinExistence type="inferred from homology"/>
<feature type="transmembrane region" description="Helical" evidence="4">
    <location>
        <begin position="15"/>
        <end position="34"/>
    </location>
</feature>
<sequence length="733" mass="80967">MAGLNFINKSVRRQLSIPIGCVLFILLTICSLAITKTIQDVLSDLSSKYLEASAAKYSESAAKILVSEFNIAKTLQASIEGYEDIPEDERRDYINNLLKHTLELNPGLIDSYCIFKANMLDGRDAEFANYDETYDETGRLIPYWTNDGKEISCIALTDYEGSFWYEEPMKANRGILIQPNPYEVGGQMMWVCGVAFPIHNKKNEIVGMLGVDMSLSSLSTILKTAKVYQSGYLSLIAHTGLTAVTKNSENEGEVCEDFVNPKTSNLFANATKTLEPFDFKKNENGTSIIKLYQPLTVDGADEVWFLGVNVPEKEVFSIVSTITFFVSVLFSITLIIVILLTYFIIRKVSKEMYKGVVAMKNIAQGDGDLTVRMKIHTNNELGQMYTFFNQTIEKIQDSIKQVKDLADRMSVDGRELGDNMTETAASANEITSNIESVNRRVKLQSENVVDAATSMQKIQTSVTDLISTIQSQSSSVIESSSAVEEMVANINSVTSILNKNSGTITELENSSNAGRTSIESTVQATVKIQEQSKILLDASKVIQNIASQTNLLAMNAAIEAAHAGDLGKGFSVVADEIRKLAEDSNNQGKKITTNLKEVIETINVVTESTRQMQEIFNQIFDFTQKVSEQETTILNAMQEQSEGGTQILTAMRQINDITAHVKDGGDVMQMETDSATEKMESLSRITDEMTASIEEMAIGIETINKAINNVNDLTHQNTENLGLLGESVEKFKV</sequence>
<keyword evidence="1" id="KW-0145">Chemotaxis</keyword>
<accession>A0A1I3M5I2</accession>
<evidence type="ECO:0000313" key="7">
    <source>
        <dbReference type="EMBL" id="SFI92271.1"/>
    </source>
</evidence>
<keyword evidence="3" id="KW-0807">Transducer</keyword>
<dbReference type="Proteomes" id="UP000182737">
    <property type="component" value="Unassembled WGS sequence"/>
</dbReference>
<dbReference type="PROSITE" id="PS50111">
    <property type="entry name" value="CHEMOTAXIS_TRANSDUC_2"/>
    <property type="match status" value="1"/>
</dbReference>
<evidence type="ECO:0000256" key="1">
    <source>
        <dbReference type="ARBA" id="ARBA00022500"/>
    </source>
</evidence>
<keyword evidence="8" id="KW-1185">Reference proteome</keyword>
<keyword evidence="4" id="KW-0812">Transmembrane</keyword>
<evidence type="ECO:0000259" key="5">
    <source>
        <dbReference type="PROSITE" id="PS50111"/>
    </source>
</evidence>
<evidence type="ECO:0000256" key="3">
    <source>
        <dbReference type="PROSITE-ProRule" id="PRU00284"/>
    </source>
</evidence>
<feature type="domain" description="Methyl-accepting transducer" evidence="5">
    <location>
        <begin position="419"/>
        <end position="704"/>
    </location>
</feature>
<dbReference type="InterPro" id="IPR051310">
    <property type="entry name" value="MCP_chemotaxis"/>
</dbReference>
<organism evidence="7 8">
    <name type="scientific">Treponema bryantii</name>
    <dbReference type="NCBI Taxonomy" id="163"/>
    <lineage>
        <taxon>Bacteria</taxon>
        <taxon>Pseudomonadati</taxon>
        <taxon>Spirochaetota</taxon>
        <taxon>Spirochaetia</taxon>
        <taxon>Spirochaetales</taxon>
        <taxon>Treponemataceae</taxon>
        <taxon>Treponema</taxon>
    </lineage>
</organism>
<dbReference type="PANTHER" id="PTHR43531:SF11">
    <property type="entry name" value="METHYL-ACCEPTING CHEMOTAXIS PROTEIN 3"/>
    <property type="match status" value="1"/>
</dbReference>
<reference evidence="8" key="1">
    <citation type="submission" date="2016-10" db="EMBL/GenBank/DDBJ databases">
        <authorList>
            <person name="Varghese N."/>
            <person name="Submissions S."/>
        </authorList>
    </citation>
    <scope>NUCLEOTIDE SEQUENCE [LARGE SCALE GENOMIC DNA]</scope>
    <source>
        <strain evidence="8">XBD1002</strain>
    </source>
</reference>
<keyword evidence="4" id="KW-1133">Transmembrane helix</keyword>
<dbReference type="GO" id="GO:0005886">
    <property type="term" value="C:plasma membrane"/>
    <property type="evidence" value="ECO:0007669"/>
    <property type="project" value="TreeGrafter"/>
</dbReference>
<dbReference type="OrthoDB" id="344090at2"/>
<keyword evidence="4" id="KW-0472">Membrane</keyword>
<evidence type="ECO:0000256" key="4">
    <source>
        <dbReference type="SAM" id="Phobius"/>
    </source>
</evidence>
<gene>
    <name evidence="7" type="ORF">SAMN04487775_10862</name>
</gene>
<dbReference type="CDD" id="cd06225">
    <property type="entry name" value="HAMP"/>
    <property type="match status" value="1"/>
</dbReference>
<dbReference type="SUPFAM" id="SSF58104">
    <property type="entry name" value="Methyl-accepting chemotaxis protein (MCP) signaling domain"/>
    <property type="match status" value="2"/>
</dbReference>
<comment type="similarity">
    <text evidence="2">Belongs to the methyl-accepting chemotaxis (MCP) protein family.</text>
</comment>
<dbReference type="InterPro" id="IPR004089">
    <property type="entry name" value="MCPsignal_dom"/>
</dbReference>
<feature type="domain" description="HAMP" evidence="6">
    <location>
        <begin position="358"/>
        <end position="400"/>
    </location>
</feature>